<comment type="caution">
    <text evidence="5">The sequence shown here is derived from an EMBL/GenBank/DDBJ whole genome shotgun (WGS) entry which is preliminary data.</text>
</comment>
<sequence>MTYSIEIDQICKTYRGVGYEVKALRNVSMKINTGEMTAVVGTSGSGKTTLLNILGLIDSPDSGTYRLGDIDTGECTETERAGLRNSRLGFILQEFALIDRYTVEQNIKIPLLYSNVPKREWNMRIDAMLDKLGIAEKKKRRPAELSGGQKQRVAIARALISQGDVILADEPTGALDSRTSLEIIDLFQRIKSENKTIVLVTHDHDIAAECDRILHIEDGRLYED</sequence>
<proteinExistence type="predicted"/>
<evidence type="ECO:0000256" key="1">
    <source>
        <dbReference type="ARBA" id="ARBA00022448"/>
    </source>
</evidence>
<evidence type="ECO:0000313" key="6">
    <source>
        <dbReference type="Proteomes" id="UP000187404"/>
    </source>
</evidence>
<dbReference type="AlphaFoldDB" id="A0A1Q9JIR0"/>
<dbReference type="InterPro" id="IPR015854">
    <property type="entry name" value="ABC_transpr_LolD-like"/>
</dbReference>
<dbReference type="GO" id="GO:0022857">
    <property type="term" value="F:transmembrane transporter activity"/>
    <property type="evidence" value="ECO:0007669"/>
    <property type="project" value="UniProtKB-ARBA"/>
</dbReference>
<dbReference type="PROSITE" id="PS00211">
    <property type="entry name" value="ABC_TRANSPORTER_1"/>
    <property type="match status" value="1"/>
</dbReference>
<evidence type="ECO:0000313" key="5">
    <source>
        <dbReference type="EMBL" id="OLR56098.1"/>
    </source>
</evidence>
<accession>A0A1Q9JIR0</accession>
<evidence type="ECO:0000256" key="2">
    <source>
        <dbReference type="ARBA" id="ARBA00022741"/>
    </source>
</evidence>
<gene>
    <name evidence="5" type="ORF">BHK98_08490</name>
</gene>
<dbReference type="CDD" id="cd03255">
    <property type="entry name" value="ABC_MJ0796_LolCDE_FtsE"/>
    <property type="match status" value="1"/>
</dbReference>
<dbReference type="Pfam" id="PF00005">
    <property type="entry name" value="ABC_tran"/>
    <property type="match status" value="1"/>
</dbReference>
<dbReference type="GO" id="GO:0005886">
    <property type="term" value="C:plasma membrane"/>
    <property type="evidence" value="ECO:0007669"/>
    <property type="project" value="TreeGrafter"/>
</dbReference>
<dbReference type="InterPro" id="IPR017871">
    <property type="entry name" value="ABC_transporter-like_CS"/>
</dbReference>
<dbReference type="PANTHER" id="PTHR24220">
    <property type="entry name" value="IMPORT ATP-BINDING PROTEIN"/>
    <property type="match status" value="1"/>
</dbReference>
<dbReference type="InterPro" id="IPR003593">
    <property type="entry name" value="AAA+_ATPase"/>
</dbReference>
<name>A0A1Q9JIR0_9FIRM</name>
<dbReference type="PROSITE" id="PS50893">
    <property type="entry name" value="ABC_TRANSPORTER_2"/>
    <property type="match status" value="1"/>
</dbReference>
<reference evidence="5 6" key="1">
    <citation type="journal article" date="2016" name="Appl. Environ. Microbiol.">
        <title>Function and Phylogeny of Bacterial Butyryl Coenzyme A:Acetate Transferases and Their Diversity in the Proximal Colon of Swine.</title>
        <authorList>
            <person name="Trachsel J."/>
            <person name="Bayles D.O."/>
            <person name="Looft T."/>
            <person name="Levine U.Y."/>
            <person name="Allen H.K."/>
        </authorList>
    </citation>
    <scope>NUCLEOTIDE SEQUENCE [LARGE SCALE GENOMIC DNA]</scope>
    <source>
        <strain evidence="5 6">68-3-10</strain>
    </source>
</reference>
<dbReference type="GO" id="GO:0098796">
    <property type="term" value="C:membrane protein complex"/>
    <property type="evidence" value="ECO:0007669"/>
    <property type="project" value="UniProtKB-ARBA"/>
</dbReference>
<dbReference type="RefSeq" id="WP_075713384.1">
    <property type="nucleotide sequence ID" value="NZ_MJIE01000001.1"/>
</dbReference>
<feature type="domain" description="ABC transporter" evidence="4">
    <location>
        <begin position="5"/>
        <end position="224"/>
    </location>
</feature>
<dbReference type="SMART" id="SM00382">
    <property type="entry name" value="AAA"/>
    <property type="match status" value="1"/>
</dbReference>
<keyword evidence="1" id="KW-0813">Transport</keyword>
<dbReference type="GO" id="GO:0005524">
    <property type="term" value="F:ATP binding"/>
    <property type="evidence" value="ECO:0007669"/>
    <property type="project" value="UniProtKB-KW"/>
</dbReference>
<dbReference type="FunFam" id="3.40.50.300:FF:000032">
    <property type="entry name" value="Export ABC transporter ATP-binding protein"/>
    <property type="match status" value="1"/>
</dbReference>
<dbReference type="Proteomes" id="UP000187404">
    <property type="component" value="Unassembled WGS sequence"/>
</dbReference>
<dbReference type="EMBL" id="MJIE01000001">
    <property type="protein sequence ID" value="OLR56098.1"/>
    <property type="molecule type" value="Genomic_DNA"/>
</dbReference>
<dbReference type="PANTHER" id="PTHR24220:SF86">
    <property type="entry name" value="ABC TRANSPORTER ABCH.1"/>
    <property type="match status" value="1"/>
</dbReference>
<organism evidence="5 6">
    <name type="scientific">Hornefia porci</name>
    <dbReference type="NCBI Taxonomy" id="2652292"/>
    <lineage>
        <taxon>Bacteria</taxon>
        <taxon>Bacillati</taxon>
        <taxon>Bacillota</taxon>
        <taxon>Clostridia</taxon>
        <taxon>Peptostreptococcales</taxon>
        <taxon>Anaerovoracaceae</taxon>
        <taxon>Hornefia</taxon>
    </lineage>
</organism>
<dbReference type="InterPro" id="IPR017911">
    <property type="entry name" value="MacB-like_ATP-bd"/>
</dbReference>
<dbReference type="Gene3D" id="3.40.50.300">
    <property type="entry name" value="P-loop containing nucleotide triphosphate hydrolases"/>
    <property type="match status" value="1"/>
</dbReference>
<dbReference type="STRING" id="1261640.BHK98_08490"/>
<dbReference type="SUPFAM" id="SSF52540">
    <property type="entry name" value="P-loop containing nucleoside triphosphate hydrolases"/>
    <property type="match status" value="1"/>
</dbReference>
<keyword evidence="2" id="KW-0547">Nucleotide-binding</keyword>
<keyword evidence="3 5" id="KW-0067">ATP-binding</keyword>
<evidence type="ECO:0000256" key="3">
    <source>
        <dbReference type="ARBA" id="ARBA00022840"/>
    </source>
</evidence>
<evidence type="ECO:0000259" key="4">
    <source>
        <dbReference type="PROSITE" id="PS50893"/>
    </source>
</evidence>
<keyword evidence="6" id="KW-1185">Reference proteome</keyword>
<protein>
    <submittedName>
        <fullName evidence="5">Peptide ABC transporter ATP-binding protein</fullName>
    </submittedName>
</protein>
<dbReference type="GO" id="GO:0016887">
    <property type="term" value="F:ATP hydrolysis activity"/>
    <property type="evidence" value="ECO:0007669"/>
    <property type="project" value="InterPro"/>
</dbReference>
<dbReference type="InterPro" id="IPR003439">
    <property type="entry name" value="ABC_transporter-like_ATP-bd"/>
</dbReference>
<dbReference type="InterPro" id="IPR027417">
    <property type="entry name" value="P-loop_NTPase"/>
</dbReference>